<proteinExistence type="predicted"/>
<gene>
    <name evidence="2" type="ORF">A5742_24310</name>
</gene>
<accession>A0ABD6QPV1</accession>
<comment type="caution">
    <text evidence="2">The sequence shown here is derived from an EMBL/GenBank/DDBJ whole genome shotgun (WGS) entry which is preliminary data.</text>
</comment>
<evidence type="ECO:0000313" key="2">
    <source>
        <dbReference type="EMBL" id="OMC47344.1"/>
    </source>
</evidence>
<dbReference type="InterPro" id="IPR012337">
    <property type="entry name" value="RNaseH-like_sf"/>
</dbReference>
<dbReference type="PROSITE" id="PS50994">
    <property type="entry name" value="INTEGRASE"/>
    <property type="match status" value="1"/>
</dbReference>
<evidence type="ECO:0000259" key="1">
    <source>
        <dbReference type="PROSITE" id="PS50994"/>
    </source>
</evidence>
<reference evidence="2 3" key="1">
    <citation type="submission" date="2016-07" db="EMBL/GenBank/DDBJ databases">
        <authorList>
            <person name="Sutton G."/>
            <person name="Brinkac L."/>
            <person name="Sanka R."/>
            <person name="Adams M."/>
            <person name="Lau E."/>
            <person name="Kumar A."/>
            <person name="Macaden R."/>
        </authorList>
    </citation>
    <scope>NUCLEOTIDE SEQUENCE [LARGE SCALE GENOMIC DNA]</scope>
    <source>
        <strain evidence="2 3">GA-0871</strain>
    </source>
</reference>
<dbReference type="AlphaFoldDB" id="A0ABD6QPV1"/>
<dbReference type="EMBL" id="MBER01000050">
    <property type="protein sequence ID" value="OMC47344.1"/>
    <property type="molecule type" value="Genomic_DNA"/>
</dbReference>
<dbReference type="Proteomes" id="UP000187001">
    <property type="component" value="Unassembled WGS sequence"/>
</dbReference>
<dbReference type="InterPro" id="IPR036397">
    <property type="entry name" value="RNaseH_sf"/>
</dbReference>
<dbReference type="PANTHER" id="PTHR35004:SF6">
    <property type="entry name" value="TRANSPOSASE"/>
    <property type="match status" value="1"/>
</dbReference>
<dbReference type="RefSeq" id="WP_076204437.1">
    <property type="nucleotide sequence ID" value="NZ_MBER01000050.1"/>
</dbReference>
<name>A0ABD6QPV1_MYCFO</name>
<dbReference type="SUPFAM" id="SSF53098">
    <property type="entry name" value="Ribonuclease H-like"/>
    <property type="match status" value="1"/>
</dbReference>
<protein>
    <submittedName>
        <fullName evidence="2">Transposase</fullName>
    </submittedName>
</protein>
<dbReference type="PANTHER" id="PTHR35004">
    <property type="entry name" value="TRANSPOSASE RV3428C-RELATED"/>
    <property type="match status" value="1"/>
</dbReference>
<organism evidence="2 3">
    <name type="scientific">Mycolicibacterium fortuitum</name>
    <name type="common">Mycobacterium fortuitum</name>
    <dbReference type="NCBI Taxonomy" id="1766"/>
    <lineage>
        <taxon>Bacteria</taxon>
        <taxon>Bacillati</taxon>
        <taxon>Actinomycetota</taxon>
        <taxon>Actinomycetes</taxon>
        <taxon>Mycobacteriales</taxon>
        <taxon>Mycobacteriaceae</taxon>
        <taxon>Mycolicibacterium</taxon>
    </lineage>
</organism>
<dbReference type="InterPro" id="IPR001584">
    <property type="entry name" value="Integrase_cat-core"/>
</dbReference>
<evidence type="ECO:0000313" key="3">
    <source>
        <dbReference type="Proteomes" id="UP000187001"/>
    </source>
</evidence>
<sequence length="709" mass="79532">MRSAGVKAGIGTRFVYDGEIIEIVELHTVEGQPEAMTKDLRTGVLRRIALGQLMFSDRSCVLNDDLLPNLTERDSMCAAVTWDAAPESARREARVRAAHVREILTGYRSGNALAALAHEPRAAYRGEVPLGERVAAKAHELQCGLRTVERWVSKYRRDGEVGLLAVKAVQPNVCIQRFEVFEQTALEIMIEHTDYSRPSQDHVIAHARARIRLRYGDGVALPSRATAYRILERLERRYPIFHGSSKRNRDIAARSLQAYGKLHPARPGEYTLMDTTPLDVFAMDPQTLRWVSVELTVAMDWYSRCITGLRLTPVSTKAVDAAAVLYQCFRPAPAGRDWPADAVWPPHGVPKSVLVEVDALDPASVFAASPAIAPETVVVDHGKIYVGEVLTSVCRQMGISIQPAKVRQARDKGPVERFFRTIREGFLQELPGYKGPDVYSRGLSPESDAYFFLDELEALLREWVACVYHRRPHDGVGEAGLWALGMSPVQMFEHGIARSGYLQVPRDPNLAYHFLPVQWRRIKHYGVEVNGRIYRATVLVDYVDCRSPYTEHDGKWPFHTNPDDIRQIYFFDLHHTQTWYVLMWTHASLLTAPMNEDGLAFARDLARAKHRVFDDQLALAELLERRNLTQGRTPAERRAALRICREQSSLEIDLAAAVNVNVLPQANRVLGGIDPAQAAAEEAASFTDDLDDVPFAADGGIYDDILEDL</sequence>
<dbReference type="Gene3D" id="3.30.420.10">
    <property type="entry name" value="Ribonuclease H-like superfamily/Ribonuclease H"/>
    <property type="match status" value="1"/>
</dbReference>
<feature type="domain" description="Integrase catalytic" evidence="1">
    <location>
        <begin position="263"/>
        <end position="496"/>
    </location>
</feature>